<dbReference type="Gene3D" id="3.40.50.2300">
    <property type="match status" value="1"/>
</dbReference>
<dbReference type="Pfam" id="PF02518">
    <property type="entry name" value="HATPase_c"/>
    <property type="match status" value="1"/>
</dbReference>
<dbReference type="Pfam" id="PF08447">
    <property type="entry name" value="PAS_3"/>
    <property type="match status" value="4"/>
</dbReference>
<evidence type="ECO:0000313" key="16">
    <source>
        <dbReference type="Proteomes" id="UP000298653"/>
    </source>
</evidence>
<keyword evidence="7" id="KW-0902">Two-component regulatory system</keyword>
<dbReference type="SMART" id="SM00448">
    <property type="entry name" value="REC"/>
    <property type="match status" value="1"/>
</dbReference>
<evidence type="ECO:0000256" key="9">
    <source>
        <dbReference type="PROSITE-ProRule" id="PRU00169"/>
    </source>
</evidence>
<feature type="coiled-coil region" evidence="10">
    <location>
        <begin position="1029"/>
        <end position="1056"/>
    </location>
</feature>
<feature type="domain" description="PAS" evidence="13">
    <location>
        <begin position="48"/>
        <end position="99"/>
    </location>
</feature>
<dbReference type="InterPro" id="IPR035965">
    <property type="entry name" value="PAS-like_dom_sf"/>
</dbReference>
<evidence type="ECO:0000256" key="4">
    <source>
        <dbReference type="ARBA" id="ARBA00022553"/>
    </source>
</evidence>
<dbReference type="InterPro" id="IPR003594">
    <property type="entry name" value="HATPase_dom"/>
</dbReference>
<evidence type="ECO:0000256" key="5">
    <source>
        <dbReference type="ARBA" id="ARBA00022679"/>
    </source>
</evidence>
<dbReference type="SUPFAM" id="SSF55785">
    <property type="entry name" value="PYP-like sensor domain (PAS domain)"/>
    <property type="match status" value="4"/>
</dbReference>
<dbReference type="EMBL" id="CP040058">
    <property type="protein sequence ID" value="QCP35576.1"/>
    <property type="molecule type" value="Genomic_DNA"/>
</dbReference>
<dbReference type="InterPro" id="IPR000700">
    <property type="entry name" value="PAS-assoc_C"/>
</dbReference>
<evidence type="ECO:0000256" key="6">
    <source>
        <dbReference type="ARBA" id="ARBA00022777"/>
    </source>
</evidence>
<evidence type="ECO:0000256" key="2">
    <source>
        <dbReference type="ARBA" id="ARBA00012438"/>
    </source>
</evidence>
<feature type="domain" description="Histidine kinase" evidence="11">
    <location>
        <begin position="1066"/>
        <end position="1289"/>
    </location>
</feature>
<feature type="modified residue" description="4-aspartylphosphate" evidence="9">
    <location>
        <position position="1369"/>
    </location>
</feature>
<dbReference type="PROSITE" id="PS50113">
    <property type="entry name" value="PAC"/>
    <property type="match status" value="1"/>
</dbReference>
<keyword evidence="6 15" id="KW-0418">Kinase</keyword>
<dbReference type="InterPro" id="IPR004358">
    <property type="entry name" value="Sig_transdc_His_kin-like_C"/>
</dbReference>
<feature type="domain" description="Response regulatory" evidence="12">
    <location>
        <begin position="1317"/>
        <end position="1438"/>
    </location>
</feature>
<evidence type="ECO:0000259" key="13">
    <source>
        <dbReference type="PROSITE" id="PS50112"/>
    </source>
</evidence>
<dbReference type="PRINTS" id="PR00344">
    <property type="entry name" value="BCTRLSENSOR"/>
</dbReference>
<dbReference type="InterPro" id="IPR000014">
    <property type="entry name" value="PAS"/>
</dbReference>
<dbReference type="InterPro" id="IPR001789">
    <property type="entry name" value="Sig_transdc_resp-reg_receiver"/>
</dbReference>
<dbReference type="InterPro" id="IPR005467">
    <property type="entry name" value="His_kinase_dom"/>
</dbReference>
<evidence type="ECO:0000256" key="1">
    <source>
        <dbReference type="ARBA" id="ARBA00000085"/>
    </source>
</evidence>
<dbReference type="SMART" id="SM00387">
    <property type="entry name" value="HATPase_c"/>
    <property type="match status" value="1"/>
</dbReference>
<sequence>MEKRERMKKQETAGRTLQALREKAKQSLSRIPGGVCVYYLEDGYVYPVFYNPAFYNMLGYSSEHISEIENSGQELTLSGVHKEDIPALKEKITKLLHEGTTLSHTCRIFHDKKGIYRWIHLDGAKGCMEDKGVLFYVVLSDVSDQIQMEEDLIRANEKMQDIINAIPGGVAIYKVSDIFETVYFSDGVPELSGYTVEEYRELVKQDAVDMTYWEDKEMVISKAMEVIESGGVSEFEFRKQHRDGHIVWVHIHIKWIGEEDGCPLLHCVFHNITSLKQVQLEKDHLINSIPGGIASYRVEGGRFIPEFFSDGVMRLSGHTRKEYEDMVRYDALDVIYGPDRDRVFEATKEALASGEVLDVSYRIFHRDGHLIWVHLNGRRMGPLSKTSRFYAVFTGMSAETRLFQSIANETADGIYVIDKQNYDLLYANESTHLFMEGKDCTGQKCYKALHGKDSPCSFCHMNNYEAGSGEHKMKIPASDRVYSAHFRETDWNGIPAYIQYVRDVTEEVITKREKDRLEMYFQTIIKNLPGGISVIRCEPDGTLVSEFISDGYAAMTHMTVEEAEKMYEKDILAGIYPEDVKGIREKLQSYIRNGEGNCELTARVMQGDGGYIWVKCMLSLLKAEDGAVRLYAVYTDITQSVEEQEKIRSQYKDLILQHYRTPGPNALVVGHCNITQSRILDIIDYTDSDLLKTFSDDRQSFFTGLSGFIVDEKERREFLGTYLDEPALRAFEEGKLERQMECFVKLPKDTRGRYIQFKMHMVATPDSGDVTGILTVTDITEQAISERILHQLSVTGCDFVVDVDLTTDRYKILSCSENACCIPPPTGSHSAWMDQMLRTRVVPRDKEQYRRGLYPADMYRKLKRAGAYTFAFSVLDDNGDIRTKNMTVSAVDLRLGRVCLSRTDITDSIREQQGLLHMIAYTFELAAFINIGSRELTLYTRESVLENLPALVIGQYDKAIRRFVDSHGTTENLEEARIQFRISTMLERLEKQPNGYDFLFSYQSEEGERYKQINVLWGDLNHRTLCLVRADVTDMLAAERRTKKDLENALVFAKEANKAKSDFLSAMSHDIRTPMNAIMGMTTLASTFLDDRERVKDCLQKIEISSNHLLSLINDILDMSKIERSQINLNLDKVFLPDLMEQISVMIKSQTEEAGLEFRMRAEHIDQECFCGDLLRINQILINILSNAIKFTEKGGVIEFIAEELSLPKDKGRVRYRFTVRDTGIGMPEEFLAHVFEPFTRSGNAARIEGTGLGLSITKGLVDLMGGEITAESRIGSGSVFKVELEFDAAQAGGESHSGTAMDFLDSVKEKLFAGRHFLVAEDNAINAEILCELLRICGAESVLETDGVQAVRAFQEAEPGTYDAVLMDIQMPEMDGYEATRMIRRTTRADAANIPIIAMTANAFAEDVQNAREAGMNAHVSKPIDLNVLQTTLQRILQDKSISRKDMEGET</sequence>
<dbReference type="PROSITE" id="PS50109">
    <property type="entry name" value="HIS_KIN"/>
    <property type="match status" value="1"/>
</dbReference>
<feature type="domain" description="PAS" evidence="13">
    <location>
        <begin position="155"/>
        <end position="230"/>
    </location>
</feature>
<dbReference type="SMART" id="SM00091">
    <property type="entry name" value="PAS"/>
    <property type="match status" value="5"/>
</dbReference>
<dbReference type="SUPFAM" id="SSF47384">
    <property type="entry name" value="Homodimeric domain of signal transducing histidine kinase"/>
    <property type="match status" value="1"/>
</dbReference>
<dbReference type="SUPFAM" id="SSF52172">
    <property type="entry name" value="CheY-like"/>
    <property type="match status" value="1"/>
</dbReference>
<dbReference type="CDD" id="cd17546">
    <property type="entry name" value="REC_hyHK_CKI1_RcsC-like"/>
    <property type="match status" value="1"/>
</dbReference>
<evidence type="ECO:0000256" key="8">
    <source>
        <dbReference type="ARBA" id="ARBA00024867"/>
    </source>
</evidence>
<dbReference type="InterPro" id="IPR003661">
    <property type="entry name" value="HisK_dim/P_dom"/>
</dbReference>
<dbReference type="RefSeq" id="WP_243118727.1">
    <property type="nucleotide sequence ID" value="NZ_CP040058.1"/>
</dbReference>
<organism evidence="15 16">
    <name type="scientific">Anaerostipes rhamnosivorans</name>
    <dbReference type="NCBI Taxonomy" id="1229621"/>
    <lineage>
        <taxon>Bacteria</taxon>
        <taxon>Bacillati</taxon>
        <taxon>Bacillota</taxon>
        <taxon>Clostridia</taxon>
        <taxon>Lachnospirales</taxon>
        <taxon>Lachnospiraceae</taxon>
        <taxon>Anaerostipes</taxon>
    </lineage>
</organism>
<dbReference type="EC" id="2.7.13.3" evidence="2"/>
<dbReference type="PANTHER" id="PTHR43047:SF64">
    <property type="entry name" value="HISTIDINE KINASE CONTAINING CHEY-HOMOLOGOUS RECEIVER DOMAIN AND PAS DOMAIN-RELATED"/>
    <property type="match status" value="1"/>
</dbReference>
<dbReference type="GO" id="GO:0000155">
    <property type="term" value="F:phosphorelay sensor kinase activity"/>
    <property type="evidence" value="ECO:0007669"/>
    <property type="project" value="InterPro"/>
</dbReference>
<comment type="function">
    <text evidence="8">May play the central regulatory role in sporulation. It may be an element of the effector pathway responsible for the activation of sporulation genes in response to nutritional stress. Spo0A may act in concert with spo0H (a sigma factor) to control the expression of some genes that are critical to the sporulation process.</text>
</comment>
<evidence type="ECO:0000259" key="14">
    <source>
        <dbReference type="PROSITE" id="PS50113"/>
    </source>
</evidence>
<keyword evidence="10" id="KW-0175">Coiled coil</keyword>
<dbReference type="Gene3D" id="1.10.287.130">
    <property type="match status" value="1"/>
</dbReference>
<evidence type="ECO:0000313" key="15">
    <source>
        <dbReference type="EMBL" id="QCP35576.1"/>
    </source>
</evidence>
<evidence type="ECO:0000256" key="3">
    <source>
        <dbReference type="ARBA" id="ARBA00018672"/>
    </source>
</evidence>
<dbReference type="InterPro" id="IPR036890">
    <property type="entry name" value="HATPase_C_sf"/>
</dbReference>
<accession>A0A4P8IDV4</accession>
<keyword evidence="16" id="KW-1185">Reference proteome</keyword>
<protein>
    <recommendedName>
        <fullName evidence="3">Stage 0 sporulation protein A homolog</fullName>
        <ecNumber evidence="2">2.7.13.3</ecNumber>
    </recommendedName>
</protein>
<dbReference type="SUPFAM" id="SSF55874">
    <property type="entry name" value="ATPase domain of HSP90 chaperone/DNA topoisomerase II/histidine kinase"/>
    <property type="match status" value="1"/>
</dbReference>
<dbReference type="Proteomes" id="UP000298653">
    <property type="component" value="Chromosome"/>
</dbReference>
<evidence type="ECO:0000256" key="10">
    <source>
        <dbReference type="SAM" id="Coils"/>
    </source>
</evidence>
<reference evidence="15 16" key="1">
    <citation type="submission" date="2019-05" db="EMBL/GenBank/DDBJ databases">
        <title>Complete genome sequencing of Anaerostipes rhamnosivorans.</title>
        <authorList>
            <person name="Bui T.P.N."/>
            <person name="de Vos W.M."/>
        </authorList>
    </citation>
    <scope>NUCLEOTIDE SEQUENCE [LARGE SCALE GENOMIC DNA]</scope>
    <source>
        <strain evidence="15 16">1y2</strain>
    </source>
</reference>
<dbReference type="NCBIfam" id="TIGR00229">
    <property type="entry name" value="sensory_box"/>
    <property type="match status" value="1"/>
</dbReference>
<dbReference type="Pfam" id="PF00072">
    <property type="entry name" value="Response_reg"/>
    <property type="match status" value="1"/>
</dbReference>
<gene>
    <name evidence="15" type="ORF">AR1Y2_2122</name>
</gene>
<dbReference type="PANTHER" id="PTHR43047">
    <property type="entry name" value="TWO-COMPONENT HISTIDINE PROTEIN KINASE"/>
    <property type="match status" value="1"/>
</dbReference>
<dbReference type="Gene3D" id="3.30.565.10">
    <property type="entry name" value="Histidine kinase-like ATPase, C-terminal domain"/>
    <property type="match status" value="1"/>
</dbReference>
<evidence type="ECO:0000256" key="7">
    <source>
        <dbReference type="ARBA" id="ARBA00023012"/>
    </source>
</evidence>
<dbReference type="InterPro" id="IPR011006">
    <property type="entry name" value="CheY-like_superfamily"/>
</dbReference>
<dbReference type="Gene3D" id="3.30.450.20">
    <property type="entry name" value="PAS domain"/>
    <property type="match status" value="4"/>
</dbReference>
<dbReference type="CDD" id="cd00130">
    <property type="entry name" value="PAS"/>
    <property type="match status" value="4"/>
</dbReference>
<keyword evidence="4 9" id="KW-0597">Phosphoprotein</keyword>
<name>A0A4P8IDV4_9FIRM</name>
<dbReference type="SMART" id="SM00388">
    <property type="entry name" value="HisKA"/>
    <property type="match status" value="1"/>
</dbReference>
<dbReference type="InterPro" id="IPR036097">
    <property type="entry name" value="HisK_dim/P_sf"/>
</dbReference>
<proteinExistence type="predicted"/>
<dbReference type="SMART" id="SM00086">
    <property type="entry name" value="PAC"/>
    <property type="match status" value="5"/>
</dbReference>
<dbReference type="KEGG" id="arf:AR1Y2_2122"/>
<dbReference type="PROSITE" id="PS50110">
    <property type="entry name" value="RESPONSE_REGULATORY"/>
    <property type="match status" value="1"/>
</dbReference>
<feature type="domain" description="PAC" evidence="14">
    <location>
        <begin position="598"/>
        <end position="649"/>
    </location>
</feature>
<dbReference type="CDD" id="cd16922">
    <property type="entry name" value="HATPase_EvgS-ArcB-TorS-like"/>
    <property type="match status" value="1"/>
</dbReference>
<dbReference type="InterPro" id="IPR001610">
    <property type="entry name" value="PAC"/>
</dbReference>
<evidence type="ECO:0000259" key="11">
    <source>
        <dbReference type="PROSITE" id="PS50109"/>
    </source>
</evidence>
<comment type="catalytic activity">
    <reaction evidence="1">
        <text>ATP + protein L-histidine = ADP + protein N-phospho-L-histidine.</text>
        <dbReference type="EC" id="2.7.13.3"/>
    </reaction>
</comment>
<dbReference type="CDD" id="cd00082">
    <property type="entry name" value="HisKA"/>
    <property type="match status" value="1"/>
</dbReference>
<evidence type="ECO:0000259" key="12">
    <source>
        <dbReference type="PROSITE" id="PS50110"/>
    </source>
</evidence>
<dbReference type="PROSITE" id="PS50112">
    <property type="entry name" value="PAS"/>
    <property type="match status" value="2"/>
</dbReference>
<dbReference type="InterPro" id="IPR013655">
    <property type="entry name" value="PAS_fold_3"/>
</dbReference>
<keyword evidence="5" id="KW-0808">Transferase</keyword>
<dbReference type="Pfam" id="PF00512">
    <property type="entry name" value="HisKA"/>
    <property type="match status" value="1"/>
</dbReference>